<sequence>MLKLNLIQAHKKTAVLGLLSLVLLISTIMLYTSNRTYRSYIDYEMQTDFSNMVQAIDDNGMVYEEILSTGTLNENQRVRLLMTNRDLANLWEKYKRTVVHFKREQREYPYGIISITALKITSFAGEEKVRSLSAKDLAVIENFAELNTLWQEAFDILDRFDSTQKGVYRFRDSLWVERIQLGRVRKLRRRAS</sequence>
<protein>
    <submittedName>
        <fullName evidence="1">Uncharacterized protein</fullName>
    </submittedName>
</protein>
<keyword evidence="2" id="KW-1185">Reference proteome</keyword>
<evidence type="ECO:0000313" key="1">
    <source>
        <dbReference type="EMBL" id="MEJ8306449.1"/>
    </source>
</evidence>
<comment type="caution">
    <text evidence="1">The sequence shown here is derived from an EMBL/GenBank/DDBJ whole genome shotgun (WGS) entry which is preliminary data.</text>
</comment>
<gene>
    <name evidence="1" type="ORF">WKI47_21290</name>
</gene>
<dbReference type="Proteomes" id="UP001380953">
    <property type="component" value="Unassembled WGS sequence"/>
</dbReference>
<name>A0ACC6PHS2_9BACL</name>
<organism evidence="1 2">
    <name type="scientific">Saccharibacillus sacchari</name>
    <dbReference type="NCBI Taxonomy" id="456493"/>
    <lineage>
        <taxon>Bacteria</taxon>
        <taxon>Bacillati</taxon>
        <taxon>Bacillota</taxon>
        <taxon>Bacilli</taxon>
        <taxon>Bacillales</taxon>
        <taxon>Paenibacillaceae</taxon>
        <taxon>Saccharibacillus</taxon>
    </lineage>
</organism>
<accession>A0ACC6PHS2</accession>
<reference evidence="1" key="1">
    <citation type="submission" date="2024-03" db="EMBL/GenBank/DDBJ databases">
        <title>Whole genome sequecning of epiphytes from Marcgravia umbellata leaves.</title>
        <authorList>
            <person name="Kumar G."/>
            <person name="Savka M.A."/>
        </authorList>
    </citation>
    <scope>NUCLEOTIDE SEQUENCE</scope>
    <source>
        <strain evidence="1">RIT_BL5</strain>
    </source>
</reference>
<proteinExistence type="predicted"/>
<evidence type="ECO:0000313" key="2">
    <source>
        <dbReference type="Proteomes" id="UP001380953"/>
    </source>
</evidence>
<dbReference type="EMBL" id="JBBKAR010000056">
    <property type="protein sequence ID" value="MEJ8306449.1"/>
    <property type="molecule type" value="Genomic_DNA"/>
</dbReference>